<dbReference type="Pfam" id="PF03466">
    <property type="entry name" value="LysR_substrate"/>
    <property type="match status" value="1"/>
</dbReference>
<sequence length="312" mass="33115">MTLDGRLLSNVSVMAAVVEGGSFASAANALGLTPSGVSRAIARLEGRIGVRLFDRTTRSLSLTDEGRLLYANINPLVLGIEDAVTLAAGSSGAVRGRLRVNTDAFSSRLLLAPHLPRFLAQHPDLTLELIAREQLGDLVAEGFDIAVRFGEPPSSSLVARKLTDSRVVTVASPAYIARHGRPAKPADLAGHACLQVRNAATGQPFAWEFQRGRKLVKVPTAGRLLLSDPGTILETTLAGICVAQIKAVGIQPQLDSGALVDLFPDWPDERLPLYALYPSRHLPAAKVRAFIDFVMGVVAPAAMPAAKPGTRR</sequence>
<dbReference type="InterPro" id="IPR000847">
    <property type="entry name" value="LysR_HTH_N"/>
</dbReference>
<evidence type="ECO:0000313" key="6">
    <source>
        <dbReference type="EMBL" id="CAA2104961.1"/>
    </source>
</evidence>
<evidence type="ECO:0000256" key="2">
    <source>
        <dbReference type="ARBA" id="ARBA00023015"/>
    </source>
</evidence>
<keyword evidence="4" id="KW-0804">Transcription</keyword>
<evidence type="ECO:0000259" key="5">
    <source>
        <dbReference type="PROSITE" id="PS50931"/>
    </source>
</evidence>
<evidence type="ECO:0000256" key="3">
    <source>
        <dbReference type="ARBA" id="ARBA00023125"/>
    </source>
</evidence>
<dbReference type="PRINTS" id="PR00039">
    <property type="entry name" value="HTHLYSR"/>
</dbReference>
<evidence type="ECO:0000256" key="4">
    <source>
        <dbReference type="ARBA" id="ARBA00023163"/>
    </source>
</evidence>
<dbReference type="InterPro" id="IPR005119">
    <property type="entry name" value="LysR_subst-bd"/>
</dbReference>
<proteinExistence type="inferred from homology"/>
<reference evidence="6" key="1">
    <citation type="submission" date="2019-12" db="EMBL/GenBank/DDBJ databases">
        <authorList>
            <person name="Cremers G."/>
        </authorList>
    </citation>
    <scope>NUCLEOTIDE SEQUENCE</scope>
    <source>
        <strain evidence="6">Vvax</strain>
    </source>
</reference>
<dbReference type="GO" id="GO:0003700">
    <property type="term" value="F:DNA-binding transcription factor activity"/>
    <property type="evidence" value="ECO:0007669"/>
    <property type="project" value="InterPro"/>
</dbReference>
<dbReference type="GO" id="GO:0003677">
    <property type="term" value="F:DNA binding"/>
    <property type="evidence" value="ECO:0007669"/>
    <property type="project" value="UniProtKB-KW"/>
</dbReference>
<dbReference type="SUPFAM" id="SSF46785">
    <property type="entry name" value="Winged helix' DNA-binding domain"/>
    <property type="match status" value="1"/>
</dbReference>
<dbReference type="PROSITE" id="PS50931">
    <property type="entry name" value="HTH_LYSR"/>
    <property type="match status" value="1"/>
</dbReference>
<dbReference type="Gene3D" id="1.10.10.10">
    <property type="entry name" value="Winged helix-like DNA-binding domain superfamily/Winged helix DNA-binding domain"/>
    <property type="match status" value="1"/>
</dbReference>
<dbReference type="InterPro" id="IPR036388">
    <property type="entry name" value="WH-like_DNA-bd_sf"/>
</dbReference>
<feature type="domain" description="HTH lysR-type" evidence="5">
    <location>
        <begin position="16"/>
        <end position="63"/>
    </location>
</feature>
<dbReference type="RefSeq" id="WP_339090617.1">
    <property type="nucleotide sequence ID" value="NZ_LR743507.1"/>
</dbReference>
<name>A0A679JGB3_VARPD</name>
<keyword evidence="2" id="KW-0805">Transcription regulation</keyword>
<keyword evidence="3" id="KW-0238">DNA-binding</keyword>
<evidence type="ECO:0000256" key="1">
    <source>
        <dbReference type="ARBA" id="ARBA00009437"/>
    </source>
</evidence>
<dbReference type="PANTHER" id="PTHR30537">
    <property type="entry name" value="HTH-TYPE TRANSCRIPTIONAL REGULATOR"/>
    <property type="match status" value="1"/>
</dbReference>
<dbReference type="PANTHER" id="PTHR30537:SF5">
    <property type="entry name" value="HTH-TYPE TRANSCRIPTIONAL ACTIVATOR TTDR-RELATED"/>
    <property type="match status" value="1"/>
</dbReference>
<dbReference type="Gene3D" id="3.40.190.290">
    <property type="match status" value="1"/>
</dbReference>
<gene>
    <name evidence="6" type="primary">pgrR_7</name>
    <name evidence="6" type="ORF">VVAX_03020</name>
</gene>
<organism evidence="6">
    <name type="scientific">Variovorax paradoxus</name>
    <dbReference type="NCBI Taxonomy" id="34073"/>
    <lineage>
        <taxon>Bacteria</taxon>
        <taxon>Pseudomonadati</taxon>
        <taxon>Pseudomonadota</taxon>
        <taxon>Betaproteobacteria</taxon>
        <taxon>Burkholderiales</taxon>
        <taxon>Comamonadaceae</taxon>
        <taxon>Variovorax</taxon>
    </lineage>
</organism>
<dbReference type="EMBL" id="LR743507">
    <property type="protein sequence ID" value="CAA2104961.1"/>
    <property type="molecule type" value="Genomic_DNA"/>
</dbReference>
<dbReference type="InterPro" id="IPR036390">
    <property type="entry name" value="WH_DNA-bd_sf"/>
</dbReference>
<protein>
    <submittedName>
        <fullName evidence="6">HTH-type transcriptional regulator PgrR</fullName>
    </submittedName>
</protein>
<dbReference type="InterPro" id="IPR058163">
    <property type="entry name" value="LysR-type_TF_proteobact-type"/>
</dbReference>
<dbReference type="AlphaFoldDB" id="A0A679JGB3"/>
<accession>A0A679JGB3</accession>
<dbReference type="Pfam" id="PF00126">
    <property type="entry name" value="HTH_1"/>
    <property type="match status" value="1"/>
</dbReference>
<dbReference type="CDD" id="cd08422">
    <property type="entry name" value="PBP2_CrgA_like"/>
    <property type="match status" value="1"/>
</dbReference>
<comment type="similarity">
    <text evidence="1">Belongs to the LysR transcriptional regulatory family.</text>
</comment>
<dbReference type="SUPFAM" id="SSF53850">
    <property type="entry name" value="Periplasmic binding protein-like II"/>
    <property type="match status" value="1"/>
</dbReference>
<dbReference type="FunFam" id="1.10.10.10:FF:000001">
    <property type="entry name" value="LysR family transcriptional regulator"/>
    <property type="match status" value="1"/>
</dbReference>